<dbReference type="AlphaFoldDB" id="A0A939C5J3"/>
<accession>A0A939C5J3</accession>
<feature type="chain" id="PRO_5037416321" evidence="2">
    <location>
        <begin position="28"/>
        <end position="250"/>
    </location>
</feature>
<keyword evidence="2" id="KW-0732">Signal</keyword>
<feature type="region of interest" description="Disordered" evidence="1">
    <location>
        <begin position="39"/>
        <end position="61"/>
    </location>
</feature>
<name>A0A939C5J3_9ACTN</name>
<evidence type="ECO:0000256" key="2">
    <source>
        <dbReference type="SAM" id="SignalP"/>
    </source>
</evidence>
<keyword evidence="4" id="KW-1185">Reference proteome</keyword>
<gene>
    <name evidence="3" type="ORF">JL107_07350</name>
</gene>
<evidence type="ECO:0000313" key="3">
    <source>
        <dbReference type="EMBL" id="MBM9476252.1"/>
    </source>
</evidence>
<organism evidence="3 4">
    <name type="scientific">Nakamurella flavida</name>
    <dbReference type="NCBI Taxonomy" id="363630"/>
    <lineage>
        <taxon>Bacteria</taxon>
        <taxon>Bacillati</taxon>
        <taxon>Actinomycetota</taxon>
        <taxon>Actinomycetes</taxon>
        <taxon>Nakamurellales</taxon>
        <taxon>Nakamurellaceae</taxon>
        <taxon>Nakamurella</taxon>
    </lineage>
</organism>
<dbReference type="PROSITE" id="PS51257">
    <property type="entry name" value="PROKAR_LIPOPROTEIN"/>
    <property type="match status" value="1"/>
</dbReference>
<protein>
    <submittedName>
        <fullName evidence="3">Uncharacterized protein</fullName>
    </submittedName>
</protein>
<proteinExistence type="predicted"/>
<evidence type="ECO:0000256" key="1">
    <source>
        <dbReference type="SAM" id="MobiDB-lite"/>
    </source>
</evidence>
<reference evidence="3" key="1">
    <citation type="submission" date="2021-01" db="EMBL/GenBank/DDBJ databases">
        <title>KCTC 19127 draft genome.</title>
        <authorList>
            <person name="An D."/>
        </authorList>
    </citation>
    <scope>NUCLEOTIDE SEQUENCE</scope>
    <source>
        <strain evidence="3">KCTC 19127</strain>
    </source>
</reference>
<feature type="signal peptide" evidence="2">
    <location>
        <begin position="1"/>
        <end position="27"/>
    </location>
</feature>
<dbReference type="Proteomes" id="UP000663801">
    <property type="component" value="Unassembled WGS sequence"/>
</dbReference>
<comment type="caution">
    <text evidence="3">The sequence shown here is derived from an EMBL/GenBank/DDBJ whole genome shotgun (WGS) entry which is preliminary data.</text>
</comment>
<dbReference type="RefSeq" id="WP_205256334.1">
    <property type="nucleotide sequence ID" value="NZ_BAAAPV010000001.1"/>
</dbReference>
<sequence length="250" mass="24604">MKRTTTMLAGLGAAGALFLAGCGGSDAAAPATSATSAAQTSAASTSAAVSTPSSASSMESMATSMDMSSMDMSSMDMSSMDMSSQDMSSMEMSASATTTVGGDTTTLDAQSTTFFDTFCTGLAPLKQLSAAGDSLGNDPAAIGTLFGQIGDAMTATGTQLQSTPPPTFEGGDALAAQFVDTLSKVGPAFSQFGTQAAAVNPNDPAAGQQLLSGLESVFAEAQGLTAIDASEGVKKAVAAIPSCEGILDNS</sequence>
<evidence type="ECO:0000313" key="4">
    <source>
        <dbReference type="Proteomes" id="UP000663801"/>
    </source>
</evidence>
<dbReference type="EMBL" id="JAERWL010000006">
    <property type="protein sequence ID" value="MBM9476252.1"/>
    <property type="molecule type" value="Genomic_DNA"/>
</dbReference>